<dbReference type="Proteomes" id="UP000593892">
    <property type="component" value="Chromosome"/>
</dbReference>
<dbReference type="RefSeq" id="WP_194451930.1">
    <property type="nucleotide sequence ID" value="NZ_CP063849.1"/>
</dbReference>
<proteinExistence type="predicted"/>
<organism evidence="2 3">
    <name type="scientific">Paludibaculum fermentans</name>
    <dbReference type="NCBI Taxonomy" id="1473598"/>
    <lineage>
        <taxon>Bacteria</taxon>
        <taxon>Pseudomonadati</taxon>
        <taxon>Acidobacteriota</taxon>
        <taxon>Terriglobia</taxon>
        <taxon>Bryobacterales</taxon>
        <taxon>Bryobacteraceae</taxon>
        <taxon>Paludibaculum</taxon>
    </lineage>
</organism>
<reference evidence="2 3" key="1">
    <citation type="submission" date="2020-10" db="EMBL/GenBank/DDBJ databases">
        <title>Complete genome sequence of Paludibaculum fermentans P105T, a facultatively anaerobic acidobacterium capable of dissimilatory Fe(III) reduction.</title>
        <authorList>
            <person name="Dedysh S.N."/>
            <person name="Beletsky A.V."/>
            <person name="Kulichevskaya I.S."/>
            <person name="Mardanov A.V."/>
            <person name="Ravin N.V."/>
        </authorList>
    </citation>
    <scope>NUCLEOTIDE SEQUENCE [LARGE SCALE GENOMIC DNA]</scope>
    <source>
        <strain evidence="2 3">P105</strain>
    </source>
</reference>
<keyword evidence="3" id="KW-1185">Reference proteome</keyword>
<keyword evidence="1" id="KW-0812">Transmembrane</keyword>
<evidence type="ECO:0000256" key="1">
    <source>
        <dbReference type="SAM" id="Phobius"/>
    </source>
</evidence>
<dbReference type="AlphaFoldDB" id="A0A7S7SNL9"/>
<name>A0A7S7SNL9_PALFE</name>
<feature type="transmembrane region" description="Helical" evidence="1">
    <location>
        <begin position="75"/>
        <end position="94"/>
    </location>
</feature>
<gene>
    <name evidence="2" type="ORF">IRI77_10010</name>
</gene>
<evidence type="ECO:0000313" key="2">
    <source>
        <dbReference type="EMBL" id="QOY90265.1"/>
    </source>
</evidence>
<evidence type="ECO:0000313" key="3">
    <source>
        <dbReference type="Proteomes" id="UP000593892"/>
    </source>
</evidence>
<sequence>MTDLWMTRFERLKSFGFAALLGMLILVGAFLGNAGVIQTVFIVTGLLAIVPGFFYLFAVTIWHWKARYRGNHSDLWGALLLIETSGWFKLVYLFRHIIPDARHSGLYAIQEPTTFPPQRTVVDDLG</sequence>
<protein>
    <submittedName>
        <fullName evidence="2">Uncharacterized protein</fullName>
    </submittedName>
</protein>
<keyword evidence="1" id="KW-1133">Transmembrane helix</keyword>
<accession>A0A7S7SNL9</accession>
<dbReference type="KEGG" id="pfer:IRI77_10010"/>
<keyword evidence="1" id="KW-0472">Membrane</keyword>
<feature type="transmembrane region" description="Helical" evidence="1">
    <location>
        <begin position="37"/>
        <end position="63"/>
    </location>
</feature>
<feature type="transmembrane region" description="Helical" evidence="1">
    <location>
        <begin position="12"/>
        <end position="31"/>
    </location>
</feature>
<dbReference type="EMBL" id="CP063849">
    <property type="protein sequence ID" value="QOY90265.1"/>
    <property type="molecule type" value="Genomic_DNA"/>
</dbReference>